<dbReference type="Proteomes" id="UP000014500">
    <property type="component" value="Unassembled WGS sequence"/>
</dbReference>
<feature type="compositionally biased region" description="Basic residues" evidence="1">
    <location>
        <begin position="256"/>
        <end position="270"/>
    </location>
</feature>
<dbReference type="SUPFAM" id="SSF56436">
    <property type="entry name" value="C-type lectin-like"/>
    <property type="match status" value="1"/>
</dbReference>
<organism evidence="3 4">
    <name type="scientific">Strigamia maritima</name>
    <name type="common">European centipede</name>
    <name type="synonym">Geophilus maritimus</name>
    <dbReference type="NCBI Taxonomy" id="126957"/>
    <lineage>
        <taxon>Eukaryota</taxon>
        <taxon>Metazoa</taxon>
        <taxon>Ecdysozoa</taxon>
        <taxon>Arthropoda</taxon>
        <taxon>Myriapoda</taxon>
        <taxon>Chilopoda</taxon>
        <taxon>Pleurostigmophora</taxon>
        <taxon>Geophilomorpha</taxon>
        <taxon>Linotaeniidae</taxon>
        <taxon>Strigamia</taxon>
    </lineage>
</organism>
<dbReference type="EnsemblMetazoa" id="SMAR011774-RA">
    <property type="protein sequence ID" value="SMAR011774-PA"/>
    <property type="gene ID" value="SMAR011774"/>
</dbReference>
<name>T1JD98_STRMM</name>
<feature type="region of interest" description="Disordered" evidence="1">
    <location>
        <begin position="80"/>
        <end position="111"/>
    </location>
</feature>
<keyword evidence="4" id="KW-1185">Reference proteome</keyword>
<feature type="compositionally biased region" description="Polar residues" evidence="1">
    <location>
        <begin position="228"/>
        <end position="249"/>
    </location>
</feature>
<feature type="compositionally biased region" description="Basic and acidic residues" evidence="1">
    <location>
        <begin position="522"/>
        <end position="540"/>
    </location>
</feature>
<feature type="region of interest" description="Disordered" evidence="1">
    <location>
        <begin position="494"/>
        <end position="568"/>
    </location>
</feature>
<dbReference type="AlphaFoldDB" id="T1JD98"/>
<dbReference type="EMBL" id="JH432102">
    <property type="status" value="NOT_ANNOTATED_CDS"/>
    <property type="molecule type" value="Genomic_DNA"/>
</dbReference>
<reference evidence="4" key="1">
    <citation type="submission" date="2011-05" db="EMBL/GenBank/DDBJ databases">
        <authorList>
            <person name="Richards S.R."/>
            <person name="Qu J."/>
            <person name="Jiang H."/>
            <person name="Jhangiani S.N."/>
            <person name="Agravi P."/>
            <person name="Goodspeed R."/>
            <person name="Gross S."/>
            <person name="Mandapat C."/>
            <person name="Jackson L."/>
            <person name="Mathew T."/>
            <person name="Pu L."/>
            <person name="Thornton R."/>
            <person name="Saada N."/>
            <person name="Wilczek-Boney K.B."/>
            <person name="Lee S."/>
            <person name="Kovar C."/>
            <person name="Wu Y."/>
            <person name="Scherer S.E."/>
            <person name="Worley K.C."/>
            <person name="Muzny D.M."/>
            <person name="Gibbs R."/>
        </authorList>
    </citation>
    <scope>NUCLEOTIDE SEQUENCE</scope>
    <source>
        <strain evidence="4">Brora</strain>
    </source>
</reference>
<evidence type="ECO:0000313" key="3">
    <source>
        <dbReference type="EnsemblMetazoa" id="SMAR011774-PA"/>
    </source>
</evidence>
<feature type="signal peptide" evidence="2">
    <location>
        <begin position="1"/>
        <end position="19"/>
    </location>
</feature>
<accession>T1JD98</accession>
<evidence type="ECO:0008006" key="5">
    <source>
        <dbReference type="Google" id="ProtNLM"/>
    </source>
</evidence>
<feature type="chain" id="PRO_5004590422" description="C-type lectin domain-containing protein" evidence="2">
    <location>
        <begin position="20"/>
        <end position="810"/>
    </location>
</feature>
<feature type="compositionally biased region" description="Polar residues" evidence="1">
    <location>
        <begin position="407"/>
        <end position="418"/>
    </location>
</feature>
<evidence type="ECO:0000313" key="4">
    <source>
        <dbReference type="Proteomes" id="UP000014500"/>
    </source>
</evidence>
<feature type="region of interest" description="Disordered" evidence="1">
    <location>
        <begin position="228"/>
        <end position="282"/>
    </location>
</feature>
<keyword evidence="2" id="KW-0732">Signal</keyword>
<dbReference type="Gene3D" id="3.10.100.10">
    <property type="entry name" value="Mannose-Binding Protein A, subunit A"/>
    <property type="match status" value="1"/>
</dbReference>
<feature type="region of interest" description="Disordered" evidence="1">
    <location>
        <begin position="748"/>
        <end position="771"/>
    </location>
</feature>
<dbReference type="InterPro" id="IPR016186">
    <property type="entry name" value="C-type_lectin-like/link_sf"/>
</dbReference>
<proteinExistence type="predicted"/>
<dbReference type="InterPro" id="IPR016187">
    <property type="entry name" value="CTDL_fold"/>
</dbReference>
<dbReference type="HOGENOM" id="CLU_348296_0_0_1"/>
<evidence type="ECO:0000256" key="2">
    <source>
        <dbReference type="SAM" id="SignalP"/>
    </source>
</evidence>
<feature type="compositionally biased region" description="Acidic residues" evidence="1">
    <location>
        <begin position="544"/>
        <end position="558"/>
    </location>
</feature>
<sequence>MKLVLVTLLLSYSIYQCLALVCPEGFVEIHNGCYYFSEKRTNFFSALQECKSLNASLLSIETIEENFAIKMHLFNHYKKKQTEQEDGSQDNSTTTHNPSDEDDSGDSLQPSCTPSGSYYPLVKHPVYTLAFPFPLPHVFHPNFAPQNSYRPLQPLDWYNQRIPASCQIYHAMAPPVPSYIRPTRSYQNPFYWNTVLINPYSNFTSTQTDTENSTSGYIYPGHYYGPASLSSTNDVTPNPKQRAENNTSAAGERRIQSKKRKRKRKRKLRLKTTPTNSLGDTGSLMDEEIEMQQENNVEVCQIHMSRDHLLRLPLIDDLFAVTLVDEIVSNAIEIALQREEKLDNSIEEDEEDEKVDNSISVGSNVVGEEKSIQDIHLDHNLFEENEEADDLEVTQLMMGIGEENVNYSNISSPVNSLTDSREQVEEYDNDNQDANYSRESDRNMMNSGPDSCDLDWSQRNGHVDRDDGDDGDDGNGERELVTEIVFISETSFMDEAHAPENNEEEAVNDQDVEERPEEAEEEKEKEKEKESPLSESDKVSTAESTEEEEEEEEEEDFIGETYMGIDDHQQFYDPHKVKDYYQICTNMDVPDSPLDKSDKSDKSAQPAFEVVATQPLPVKMKFKEEMEEKEKEKDLPNRHAEIVVHELDDVSECGSEDVDLIGHRYQKSETSKNIYVNQLSLAAELLKSQQDIPYDKEFKPIEDAEAQSQNTATTSHSNRHVYDNYYGTLSGMEMRSINCSTTESCKEVSDSGVQSEESGDEEDAKIKAMAQGGANRSAYKGVLGTNAKPLSSMLKGKGNSDPLCLCCSVM</sequence>
<evidence type="ECO:0000256" key="1">
    <source>
        <dbReference type="SAM" id="MobiDB-lite"/>
    </source>
</evidence>
<protein>
    <recommendedName>
        <fullName evidence="5">C-type lectin domain-containing protein</fullName>
    </recommendedName>
</protein>
<dbReference type="CDD" id="cd00037">
    <property type="entry name" value="CLECT"/>
    <property type="match status" value="1"/>
</dbReference>
<reference evidence="3" key="2">
    <citation type="submission" date="2015-02" db="UniProtKB">
        <authorList>
            <consortium name="EnsemblMetazoa"/>
        </authorList>
    </citation>
    <scope>IDENTIFICATION</scope>
</reference>
<feature type="region of interest" description="Disordered" evidence="1">
    <location>
        <begin position="407"/>
        <end position="476"/>
    </location>
</feature>
<feature type="compositionally biased region" description="Acidic residues" evidence="1">
    <location>
        <begin position="501"/>
        <end position="521"/>
    </location>
</feature>